<evidence type="ECO:0000313" key="1">
    <source>
        <dbReference type="EMBL" id="MBZ5710450.1"/>
    </source>
</evidence>
<dbReference type="InterPro" id="IPR011990">
    <property type="entry name" value="TPR-like_helical_dom_sf"/>
</dbReference>
<dbReference type="Gene3D" id="1.25.40.10">
    <property type="entry name" value="Tetratricopeptide repeat domain"/>
    <property type="match status" value="1"/>
</dbReference>
<name>A0ABS7TQF1_9BACT</name>
<organism evidence="1 2">
    <name type="scientific">Nannocystis pusilla</name>
    <dbReference type="NCBI Taxonomy" id="889268"/>
    <lineage>
        <taxon>Bacteria</taxon>
        <taxon>Pseudomonadati</taxon>
        <taxon>Myxococcota</taxon>
        <taxon>Polyangia</taxon>
        <taxon>Nannocystales</taxon>
        <taxon>Nannocystaceae</taxon>
        <taxon>Nannocystis</taxon>
    </lineage>
</organism>
<sequence length="435" mass="46993">MDRKTILVSAVLAFGVSALVSRIDLRGETSPPSRAAPRAAAPATGPGYASLLAELDQRIASLQARANGRPGDWLTRMHLGSALLERAGLTNQVEDFARVEAVLDEAFSIAPAGSGPLLLAARFNYSIHRLGAAEAYLAKIERRAVPRRDEQWMARVLRAEIAMQRGQYEDAFAELTALAAAAPVVATAELALYHAKTGQPGEAEALLEGALRSTGTNDPRRRAWIRLQLGIVAMERGELGIALKHLQEADAELPGWWLVQEHIAEIHNRRDRHAEAIAIYEELVRTADLPQHMDALAGLYRHTGAPQAEELIARAAARWDEQLARFPESAMGHALQHYLQFGPPERALALAQANHAARPGGDAQVSLAQAHLQAGQAAEALALVERALASPYRTARLHDVAAKAHTALGHAAAAEEQMSLLLAVNPRYSSDDHSH</sequence>
<reference evidence="1" key="1">
    <citation type="submission" date="2021-08" db="EMBL/GenBank/DDBJ databases">
        <authorList>
            <person name="Stevens D.C."/>
        </authorList>
    </citation>
    <scope>NUCLEOTIDE SEQUENCE</scope>
    <source>
        <strain evidence="1">DSM 53165</strain>
    </source>
</reference>
<dbReference type="RefSeq" id="WP_224192218.1">
    <property type="nucleotide sequence ID" value="NZ_JAIRAU010000015.1"/>
</dbReference>
<dbReference type="Proteomes" id="UP001139031">
    <property type="component" value="Unassembled WGS sequence"/>
</dbReference>
<accession>A0ABS7TQF1</accession>
<protein>
    <recommendedName>
        <fullName evidence="3">Tetratricopeptide repeat protein</fullName>
    </recommendedName>
</protein>
<dbReference type="SUPFAM" id="SSF48452">
    <property type="entry name" value="TPR-like"/>
    <property type="match status" value="1"/>
</dbReference>
<evidence type="ECO:0000313" key="2">
    <source>
        <dbReference type="Proteomes" id="UP001139031"/>
    </source>
</evidence>
<evidence type="ECO:0008006" key="3">
    <source>
        <dbReference type="Google" id="ProtNLM"/>
    </source>
</evidence>
<proteinExistence type="predicted"/>
<comment type="caution">
    <text evidence="1">The sequence shown here is derived from an EMBL/GenBank/DDBJ whole genome shotgun (WGS) entry which is preliminary data.</text>
</comment>
<gene>
    <name evidence="1" type="ORF">K7C98_14405</name>
</gene>
<dbReference type="EMBL" id="JAIRAU010000015">
    <property type="protein sequence ID" value="MBZ5710450.1"/>
    <property type="molecule type" value="Genomic_DNA"/>
</dbReference>
<keyword evidence="2" id="KW-1185">Reference proteome</keyword>